<evidence type="ECO:0000313" key="3">
    <source>
        <dbReference type="EMBL" id="KAK1375758.1"/>
    </source>
</evidence>
<evidence type="ECO:0000256" key="1">
    <source>
        <dbReference type="SAM" id="MobiDB-lite"/>
    </source>
</evidence>
<evidence type="ECO:0000313" key="4">
    <source>
        <dbReference type="Proteomes" id="UP001237642"/>
    </source>
</evidence>
<proteinExistence type="predicted"/>
<feature type="transmembrane region" description="Helical" evidence="2">
    <location>
        <begin position="397"/>
        <end position="417"/>
    </location>
</feature>
<feature type="transmembrane region" description="Helical" evidence="2">
    <location>
        <begin position="437"/>
        <end position="456"/>
    </location>
</feature>
<feature type="transmembrane region" description="Helical" evidence="2">
    <location>
        <begin position="187"/>
        <end position="212"/>
    </location>
</feature>
<name>A0AAD8HZ71_9APIA</name>
<protein>
    <submittedName>
        <fullName evidence="3">Iron-sulfur cluster biosynthesis family protein</fullName>
    </submittedName>
</protein>
<dbReference type="InterPro" id="IPR044200">
    <property type="entry name" value="At5g03900-like"/>
</dbReference>
<dbReference type="AlphaFoldDB" id="A0AAD8HZ71"/>
<organism evidence="3 4">
    <name type="scientific">Heracleum sosnowskyi</name>
    <dbReference type="NCBI Taxonomy" id="360622"/>
    <lineage>
        <taxon>Eukaryota</taxon>
        <taxon>Viridiplantae</taxon>
        <taxon>Streptophyta</taxon>
        <taxon>Embryophyta</taxon>
        <taxon>Tracheophyta</taxon>
        <taxon>Spermatophyta</taxon>
        <taxon>Magnoliopsida</taxon>
        <taxon>eudicotyledons</taxon>
        <taxon>Gunneridae</taxon>
        <taxon>Pentapetalae</taxon>
        <taxon>asterids</taxon>
        <taxon>campanulids</taxon>
        <taxon>Apiales</taxon>
        <taxon>Apiaceae</taxon>
        <taxon>Apioideae</taxon>
        <taxon>apioid superclade</taxon>
        <taxon>Tordylieae</taxon>
        <taxon>Tordyliinae</taxon>
        <taxon>Heracleum</taxon>
    </lineage>
</organism>
<keyword evidence="4" id="KW-1185">Reference proteome</keyword>
<dbReference type="PANTHER" id="PTHR47380:SF4">
    <property type="entry name" value="OS02G0533000 PROTEIN"/>
    <property type="match status" value="1"/>
</dbReference>
<dbReference type="Proteomes" id="UP001237642">
    <property type="component" value="Unassembled WGS sequence"/>
</dbReference>
<comment type="caution">
    <text evidence="3">The sequence shown here is derived from an EMBL/GenBank/DDBJ whole genome shotgun (WGS) entry which is preliminary data.</text>
</comment>
<feature type="region of interest" description="Disordered" evidence="1">
    <location>
        <begin position="1"/>
        <end position="33"/>
    </location>
</feature>
<keyword evidence="2" id="KW-0472">Membrane</keyword>
<dbReference type="GO" id="GO:0009941">
    <property type="term" value="C:chloroplast envelope"/>
    <property type="evidence" value="ECO:0007669"/>
    <property type="project" value="TreeGrafter"/>
</dbReference>
<dbReference type="PANTHER" id="PTHR47380">
    <property type="entry name" value="OS02G0533000 PROTEIN"/>
    <property type="match status" value="1"/>
</dbReference>
<reference evidence="3" key="1">
    <citation type="submission" date="2023-02" db="EMBL/GenBank/DDBJ databases">
        <title>Genome of toxic invasive species Heracleum sosnowskyi carries increased number of genes despite the absence of recent whole-genome duplications.</title>
        <authorList>
            <person name="Schelkunov M."/>
            <person name="Shtratnikova V."/>
            <person name="Makarenko M."/>
            <person name="Klepikova A."/>
            <person name="Omelchenko D."/>
            <person name="Novikova G."/>
            <person name="Obukhova E."/>
            <person name="Bogdanov V."/>
            <person name="Penin A."/>
            <person name="Logacheva M."/>
        </authorList>
    </citation>
    <scope>NUCLEOTIDE SEQUENCE</scope>
    <source>
        <strain evidence="3">Hsosn_3</strain>
        <tissue evidence="3">Leaf</tissue>
    </source>
</reference>
<evidence type="ECO:0000256" key="2">
    <source>
        <dbReference type="SAM" id="Phobius"/>
    </source>
</evidence>
<gene>
    <name evidence="3" type="ORF">POM88_031951</name>
</gene>
<accession>A0AAD8HZ71</accession>
<reference evidence="3" key="2">
    <citation type="submission" date="2023-05" db="EMBL/GenBank/DDBJ databases">
        <authorList>
            <person name="Schelkunov M.I."/>
        </authorList>
    </citation>
    <scope>NUCLEOTIDE SEQUENCE</scope>
    <source>
        <strain evidence="3">Hsosn_3</strain>
        <tissue evidence="3">Leaf</tissue>
    </source>
</reference>
<sequence length="534" mass="60168">MASGSSKASIQSPGQQQNESHTSAQNQGQFSGTRNVREIVSKAVAQYTTDARLHVVYEQSGESGNRGSWRSLIRANIDVSPLSIRPGGVIETDKLPTDIRKRTMDAVDACGGRVTIGDVASKAGIKLDQAQKALQALAADADGFLEVSDEGDVLYVFPKNYRSKLATKSLRIKLEPLLEKAKSGAEYIVRVSFGTALIASIVIVYTTIIAILSSKSDEDNRGRRGGRSYNSGFNLFLSPTDLFWYWDPYYYRRRRVRADNDGMNYIESVFSFVFGDGDPNTGIEEERWKLMGEYIASNGGVITAEELAPYLDVEHTKEMNDESYILPVLLRFDGQPEIDDEGNILYRFPSLQITASSRKGGRKEYVGRKWADWVGRVERFFRERQWQFSKTSSSETAMVIGLGGLNLFGVVVLGTMLKTMTVAPSGFVTFVSNIFPLLQIYAASFFAIPLVRWFFVQKKNAEIKKRNQAREQRSLALQQPDAALRRKLLSARDRANRTIISQDRIVYSTERDLIEQDYEATEWDKRFREIEKSE</sequence>
<keyword evidence="2" id="KW-1133">Transmembrane helix</keyword>
<keyword evidence="2" id="KW-0812">Transmembrane</keyword>
<dbReference type="EMBL" id="JAUIZM010000007">
    <property type="protein sequence ID" value="KAK1375758.1"/>
    <property type="molecule type" value="Genomic_DNA"/>
</dbReference>